<reference evidence="5 6" key="1">
    <citation type="submission" date="2020-04" db="EMBL/GenBank/DDBJ databases">
        <title>MicrobeNet Type strains.</title>
        <authorList>
            <person name="Nicholson A.C."/>
        </authorList>
    </citation>
    <scope>NUCLEOTIDE SEQUENCE [LARGE SCALE GENOMIC DNA]</scope>
    <source>
        <strain evidence="5 6">ATCC 700355</strain>
    </source>
</reference>
<dbReference type="PANTHER" id="PTHR48107:SF16">
    <property type="entry name" value="NADPH-DEPENDENT ALDEHYDE REDUCTASE 1, CHLOROPLASTIC"/>
    <property type="match status" value="1"/>
</dbReference>
<feature type="compositionally biased region" description="Basic and acidic residues" evidence="3">
    <location>
        <begin position="1"/>
        <end position="20"/>
    </location>
</feature>
<keyword evidence="7" id="KW-1185">Reference proteome</keyword>
<gene>
    <name evidence="5" type="ORF">HF989_00585</name>
    <name evidence="4" type="ORF">JOF50_000119</name>
</gene>
<comment type="caution">
    <text evidence="5">The sequence shown here is derived from an EMBL/GenBank/DDBJ whole genome shotgun (WGS) entry which is preliminary data.</text>
</comment>
<evidence type="ECO:0000256" key="1">
    <source>
        <dbReference type="ARBA" id="ARBA00006484"/>
    </source>
</evidence>
<comment type="similarity">
    <text evidence="1">Belongs to the short-chain dehydrogenases/reductases (SDR) family.</text>
</comment>
<feature type="region of interest" description="Disordered" evidence="3">
    <location>
        <begin position="1"/>
        <end position="37"/>
    </location>
</feature>
<dbReference type="RefSeq" id="WP_168683436.1">
    <property type="nucleotide sequence ID" value="NZ_JAAXPF010000001.1"/>
</dbReference>
<keyword evidence="2" id="KW-0560">Oxidoreductase</keyword>
<dbReference type="PRINTS" id="PR00081">
    <property type="entry name" value="GDHRDH"/>
</dbReference>
<dbReference type="Gene3D" id="3.40.50.720">
    <property type="entry name" value="NAD(P)-binding Rossmann-like Domain"/>
    <property type="match status" value="1"/>
</dbReference>
<evidence type="ECO:0000256" key="2">
    <source>
        <dbReference type="ARBA" id="ARBA00023002"/>
    </source>
</evidence>
<dbReference type="PANTHER" id="PTHR48107">
    <property type="entry name" value="NADPH-DEPENDENT ALDEHYDE REDUCTASE-LIKE PROTEIN, CHLOROPLASTIC-RELATED"/>
    <property type="match status" value="1"/>
</dbReference>
<dbReference type="EMBL" id="JBEPNZ010000001">
    <property type="protein sequence ID" value="MET3943320.1"/>
    <property type="molecule type" value="Genomic_DNA"/>
</dbReference>
<reference evidence="4 7" key="2">
    <citation type="submission" date="2024-06" db="EMBL/GenBank/DDBJ databases">
        <title>Sequencing the genomes of 1000 actinobacteria strains.</title>
        <authorList>
            <person name="Klenk H.-P."/>
        </authorList>
    </citation>
    <scope>NUCLEOTIDE SEQUENCE [LARGE SCALE GENOMIC DNA]</scope>
    <source>
        <strain evidence="4 7">DSM 44265</strain>
    </source>
</reference>
<dbReference type="SUPFAM" id="SSF51735">
    <property type="entry name" value="NAD(P)-binding Rossmann-fold domains"/>
    <property type="match status" value="1"/>
</dbReference>
<evidence type="ECO:0000313" key="6">
    <source>
        <dbReference type="Proteomes" id="UP000554284"/>
    </source>
</evidence>
<sequence>MALIDPRTKHPSDFPSEPRQDNPGLETKMATAPDLGQDTYVGSGKLEGRRALITGGDSGIGAATAIAFAREGADVAIAYLPEEQEDADRIVKLIEDAGRKAVAIPGDLKELDNCVAAVEKTVEGLGGIDLLVNNASRQVWNDGLLNVSDEDFDATMRTNLYSAFRVTKEAVKHMEPGSSIIFTTSVQAYSPSKELLDYAMTKAAFNNLAKGLSGELLASKGIRVNAVAPGPIWTVIQPAEGQPEEVVDNFAQDSDIGRPGQPAELAGAYVFLASEAASYISGETLAVTGGALTP</sequence>
<dbReference type="FunFam" id="3.40.50.720:FF:000084">
    <property type="entry name" value="Short-chain dehydrogenase reductase"/>
    <property type="match status" value="1"/>
</dbReference>
<dbReference type="AlphaFoldDB" id="A0A7X6LPH4"/>
<dbReference type="Proteomes" id="UP001549139">
    <property type="component" value="Unassembled WGS sequence"/>
</dbReference>
<organism evidence="5 6">
    <name type="scientific">Corynebacterium mucifaciens</name>
    <dbReference type="NCBI Taxonomy" id="57171"/>
    <lineage>
        <taxon>Bacteria</taxon>
        <taxon>Bacillati</taxon>
        <taxon>Actinomycetota</taxon>
        <taxon>Actinomycetes</taxon>
        <taxon>Mycobacteriales</taxon>
        <taxon>Corynebacteriaceae</taxon>
        <taxon>Corynebacterium</taxon>
    </lineage>
</organism>
<evidence type="ECO:0000313" key="5">
    <source>
        <dbReference type="EMBL" id="NKY67885.1"/>
    </source>
</evidence>
<dbReference type="Proteomes" id="UP000554284">
    <property type="component" value="Unassembled WGS sequence"/>
</dbReference>
<dbReference type="Pfam" id="PF13561">
    <property type="entry name" value="adh_short_C2"/>
    <property type="match status" value="1"/>
</dbReference>
<evidence type="ECO:0000313" key="4">
    <source>
        <dbReference type="EMBL" id="MET3943320.1"/>
    </source>
</evidence>
<evidence type="ECO:0000256" key="3">
    <source>
        <dbReference type="SAM" id="MobiDB-lite"/>
    </source>
</evidence>
<dbReference type="GO" id="GO:0016614">
    <property type="term" value="F:oxidoreductase activity, acting on CH-OH group of donors"/>
    <property type="evidence" value="ECO:0007669"/>
    <property type="project" value="UniProtKB-ARBA"/>
</dbReference>
<dbReference type="EMBL" id="JAAXPF010000001">
    <property type="protein sequence ID" value="NKY67885.1"/>
    <property type="molecule type" value="Genomic_DNA"/>
</dbReference>
<protein>
    <submittedName>
        <fullName evidence="4">NAD(P)-dependent dehydrogenase (Short-subunit alcohol dehydrogenase family)</fullName>
    </submittedName>
    <submittedName>
        <fullName evidence="5">SDR family oxidoreductase</fullName>
    </submittedName>
</protein>
<dbReference type="InterPro" id="IPR036291">
    <property type="entry name" value="NAD(P)-bd_dom_sf"/>
</dbReference>
<name>A0A7X6LPH4_9CORY</name>
<proteinExistence type="inferred from homology"/>
<dbReference type="InterPro" id="IPR002347">
    <property type="entry name" value="SDR_fam"/>
</dbReference>
<accession>A0A7X6LPH4</accession>
<evidence type="ECO:0000313" key="7">
    <source>
        <dbReference type="Proteomes" id="UP001549139"/>
    </source>
</evidence>